<keyword evidence="2" id="KW-1185">Reference proteome</keyword>
<dbReference type="Proteomes" id="UP001261624">
    <property type="component" value="Unassembled WGS sequence"/>
</dbReference>
<dbReference type="RefSeq" id="WP_311683739.1">
    <property type="nucleotide sequence ID" value="NZ_JAVRHM010000008.1"/>
</dbReference>
<dbReference type="Gene3D" id="3.40.630.30">
    <property type="match status" value="1"/>
</dbReference>
<dbReference type="Pfam" id="PF13527">
    <property type="entry name" value="Acetyltransf_9"/>
    <property type="match status" value="1"/>
</dbReference>
<keyword evidence="1" id="KW-0012">Acyltransferase</keyword>
<keyword evidence="1" id="KW-0808">Transferase</keyword>
<name>A0ABU3E1K7_9FLAO</name>
<comment type="caution">
    <text evidence="1">The sequence shown here is derived from an EMBL/GenBank/DDBJ whole genome shotgun (WGS) entry which is preliminary data.</text>
</comment>
<gene>
    <name evidence="1" type="ORF">RM549_08500</name>
</gene>
<evidence type="ECO:0000313" key="1">
    <source>
        <dbReference type="EMBL" id="MDT0689822.1"/>
    </source>
</evidence>
<accession>A0ABU3E1K7</accession>
<evidence type="ECO:0000313" key="2">
    <source>
        <dbReference type="Proteomes" id="UP001261624"/>
    </source>
</evidence>
<protein>
    <submittedName>
        <fullName evidence="1">GNAT family N-acetyltransferase</fullName>
        <ecNumber evidence="1">2.3.1.-</ecNumber>
    </submittedName>
</protein>
<dbReference type="GO" id="GO:0016746">
    <property type="term" value="F:acyltransferase activity"/>
    <property type="evidence" value="ECO:0007669"/>
    <property type="project" value="UniProtKB-KW"/>
</dbReference>
<reference evidence="1 2" key="1">
    <citation type="submission" date="2023-09" db="EMBL/GenBank/DDBJ databases">
        <authorList>
            <person name="Rey-Velasco X."/>
        </authorList>
    </citation>
    <scope>NUCLEOTIDE SEQUENCE [LARGE SCALE GENOMIC DNA]</scope>
    <source>
        <strain evidence="1 2">F188</strain>
    </source>
</reference>
<proteinExistence type="predicted"/>
<organism evidence="1 2">
    <name type="scientific">Autumnicola patrickiae</name>
    <dbReference type="NCBI Taxonomy" id="3075591"/>
    <lineage>
        <taxon>Bacteria</taxon>
        <taxon>Pseudomonadati</taxon>
        <taxon>Bacteroidota</taxon>
        <taxon>Flavobacteriia</taxon>
        <taxon>Flavobacteriales</taxon>
        <taxon>Flavobacteriaceae</taxon>
        <taxon>Autumnicola</taxon>
    </lineage>
</organism>
<dbReference type="SUPFAM" id="SSF55729">
    <property type="entry name" value="Acyl-CoA N-acyltransferases (Nat)"/>
    <property type="match status" value="1"/>
</dbReference>
<sequence length="290" mass="33587">MLKFRKIDYDKDVDEIIKLLNANFETDHTKEAFLWKHFENPFGQSYGLLAVDNHRIVGLRMFMRWEFLCDNKVIKAIRPVDTCTDHDYRGKGLFKKITLQGLENIKEEYDLVFNTPNENSKPGYLKMGWKPIDGNFSYKVGLINFLKGAENFEEITSKEMDFQKSWLEELSCQTNISKDYFTWRYADQQYKIAKFKDGGTIVYKLTKLKGIKSIILVDSFGGKQKSTQRLISVCSKNKAKAVYFLDNEKNKHLKFLLKFDRGSQAVVSKDDEIGVSGKIAFSVGDLEGRI</sequence>
<dbReference type="InterPro" id="IPR016181">
    <property type="entry name" value="Acyl_CoA_acyltransferase"/>
</dbReference>
<dbReference type="EMBL" id="JAVRHM010000008">
    <property type="protein sequence ID" value="MDT0689822.1"/>
    <property type="molecule type" value="Genomic_DNA"/>
</dbReference>
<dbReference type="EC" id="2.3.1.-" evidence="1"/>